<evidence type="ECO:0000313" key="2">
    <source>
        <dbReference type="EMBL" id="RHN52719.1"/>
    </source>
</evidence>
<evidence type="ECO:0000256" key="1">
    <source>
        <dbReference type="SAM" id="Phobius"/>
    </source>
</evidence>
<sequence length="70" mass="8622">MVNEYEKPNNTLFLLVEMRPIKKLVTKLETKKYEIHHQFFRRISHFLLSKFSSLIYLFIFLKRLLYTSIL</sequence>
<evidence type="ECO:0000313" key="3">
    <source>
        <dbReference type="Proteomes" id="UP000265566"/>
    </source>
</evidence>
<feature type="transmembrane region" description="Helical" evidence="1">
    <location>
        <begin position="43"/>
        <end position="61"/>
    </location>
</feature>
<comment type="caution">
    <text evidence="2">The sequence shown here is derived from an EMBL/GenBank/DDBJ whole genome shotgun (WGS) entry which is preliminary data.</text>
</comment>
<accession>A0A396HHB7</accession>
<evidence type="ECO:0008006" key="4">
    <source>
        <dbReference type="Google" id="ProtNLM"/>
    </source>
</evidence>
<keyword evidence="1" id="KW-1133">Transmembrane helix</keyword>
<organism evidence="2 3">
    <name type="scientific">Medicago truncatula</name>
    <name type="common">Barrel medic</name>
    <name type="synonym">Medicago tribuloides</name>
    <dbReference type="NCBI Taxonomy" id="3880"/>
    <lineage>
        <taxon>Eukaryota</taxon>
        <taxon>Viridiplantae</taxon>
        <taxon>Streptophyta</taxon>
        <taxon>Embryophyta</taxon>
        <taxon>Tracheophyta</taxon>
        <taxon>Spermatophyta</taxon>
        <taxon>Magnoliopsida</taxon>
        <taxon>eudicotyledons</taxon>
        <taxon>Gunneridae</taxon>
        <taxon>Pentapetalae</taxon>
        <taxon>rosids</taxon>
        <taxon>fabids</taxon>
        <taxon>Fabales</taxon>
        <taxon>Fabaceae</taxon>
        <taxon>Papilionoideae</taxon>
        <taxon>50 kb inversion clade</taxon>
        <taxon>NPAAA clade</taxon>
        <taxon>Hologalegina</taxon>
        <taxon>IRL clade</taxon>
        <taxon>Trifolieae</taxon>
        <taxon>Medicago</taxon>
    </lineage>
</organism>
<dbReference type="Gramene" id="rna37418">
    <property type="protein sequence ID" value="RHN52719.1"/>
    <property type="gene ID" value="gene37418"/>
</dbReference>
<dbReference type="EMBL" id="PSQE01000006">
    <property type="protein sequence ID" value="RHN52719.1"/>
    <property type="molecule type" value="Genomic_DNA"/>
</dbReference>
<protein>
    <recommendedName>
        <fullName evidence="4">Transmembrane protein</fullName>
    </recommendedName>
</protein>
<name>A0A396HHB7_MEDTR</name>
<keyword evidence="1" id="KW-0472">Membrane</keyword>
<dbReference type="Proteomes" id="UP000265566">
    <property type="component" value="Chromosome 6"/>
</dbReference>
<reference evidence="3" key="1">
    <citation type="journal article" date="2018" name="Nat. Plants">
        <title>Whole-genome landscape of Medicago truncatula symbiotic genes.</title>
        <authorList>
            <person name="Pecrix Y."/>
            <person name="Staton S.E."/>
            <person name="Sallet E."/>
            <person name="Lelandais-Briere C."/>
            <person name="Moreau S."/>
            <person name="Carrere S."/>
            <person name="Blein T."/>
            <person name="Jardinaud M.F."/>
            <person name="Latrasse D."/>
            <person name="Zouine M."/>
            <person name="Zahm M."/>
            <person name="Kreplak J."/>
            <person name="Mayjonade B."/>
            <person name="Satge C."/>
            <person name="Perez M."/>
            <person name="Cauet S."/>
            <person name="Marande W."/>
            <person name="Chantry-Darmon C."/>
            <person name="Lopez-Roques C."/>
            <person name="Bouchez O."/>
            <person name="Berard A."/>
            <person name="Debelle F."/>
            <person name="Munos S."/>
            <person name="Bendahmane A."/>
            <person name="Berges H."/>
            <person name="Niebel A."/>
            <person name="Buitink J."/>
            <person name="Frugier F."/>
            <person name="Benhamed M."/>
            <person name="Crespi M."/>
            <person name="Gouzy J."/>
            <person name="Gamas P."/>
        </authorList>
    </citation>
    <scope>NUCLEOTIDE SEQUENCE [LARGE SCALE GENOMIC DNA]</scope>
    <source>
        <strain evidence="3">cv. Jemalong A17</strain>
    </source>
</reference>
<gene>
    <name evidence="2" type="ORF">MtrunA17_Chr6g0483531</name>
</gene>
<dbReference type="AlphaFoldDB" id="A0A396HHB7"/>
<keyword evidence="1" id="KW-0812">Transmembrane</keyword>
<proteinExistence type="predicted"/>